<comment type="subunit">
    <text evidence="4">Homotetramer.</text>
</comment>
<evidence type="ECO:0000256" key="2">
    <source>
        <dbReference type="ARBA" id="ARBA00006330"/>
    </source>
</evidence>
<reference evidence="10 11" key="1">
    <citation type="submission" date="2021-03" db="EMBL/GenBank/DDBJ databases">
        <authorList>
            <person name="Kim M.K."/>
        </authorList>
    </citation>
    <scope>NUCLEOTIDE SEQUENCE [LARGE SCALE GENOMIC DNA]</scope>
    <source>
        <strain evidence="10 11">BT442</strain>
    </source>
</reference>
<gene>
    <name evidence="10" type="ORF">J4E00_19670</name>
</gene>
<accession>A0ABS3QJ72</accession>
<evidence type="ECO:0000313" key="11">
    <source>
        <dbReference type="Proteomes" id="UP000664369"/>
    </source>
</evidence>
<proteinExistence type="inferred from homology"/>
<keyword evidence="11" id="KW-1185">Reference proteome</keyword>
<feature type="compositionally biased region" description="Basic and acidic residues" evidence="9">
    <location>
        <begin position="729"/>
        <end position="748"/>
    </location>
</feature>
<feature type="region of interest" description="Disordered" evidence="9">
    <location>
        <begin position="726"/>
        <end position="748"/>
    </location>
</feature>
<dbReference type="InterPro" id="IPR023214">
    <property type="entry name" value="HAD_sf"/>
</dbReference>
<comment type="caution">
    <text evidence="10">The sequence shown here is derived from an EMBL/GenBank/DDBJ whole genome shotgun (WGS) entry which is preliminary data.</text>
</comment>
<dbReference type="InterPro" id="IPR036412">
    <property type="entry name" value="HAD-like_sf"/>
</dbReference>
<dbReference type="PANTHER" id="PTHR10788">
    <property type="entry name" value="TREHALOSE-6-PHOSPHATE SYNTHASE"/>
    <property type="match status" value="1"/>
</dbReference>
<dbReference type="Gene3D" id="3.40.50.1000">
    <property type="entry name" value="HAD superfamily/HAD-like"/>
    <property type="match status" value="1"/>
</dbReference>
<evidence type="ECO:0000256" key="7">
    <source>
        <dbReference type="ARBA" id="ARBA00048039"/>
    </source>
</evidence>
<name>A0ABS3QJ72_9BACT</name>
<evidence type="ECO:0000256" key="1">
    <source>
        <dbReference type="ARBA" id="ARBA00005199"/>
    </source>
</evidence>
<dbReference type="Gene3D" id="3.30.70.1020">
    <property type="entry name" value="Trehalose-6-phosphate phosphatase related protein, domain 2"/>
    <property type="match status" value="1"/>
</dbReference>
<dbReference type="InterPro" id="IPR006379">
    <property type="entry name" value="HAD-SF_hydro_IIB"/>
</dbReference>
<dbReference type="SUPFAM" id="SSF56784">
    <property type="entry name" value="HAD-like"/>
    <property type="match status" value="1"/>
</dbReference>
<comment type="catalytic activity">
    <reaction evidence="7">
        <text>D-glucose 6-phosphate + UDP-alpha-D-glucose = alpha,alpha-trehalose 6-phosphate + UDP + H(+)</text>
        <dbReference type="Rhea" id="RHEA:18889"/>
        <dbReference type="ChEBI" id="CHEBI:15378"/>
        <dbReference type="ChEBI" id="CHEBI:58223"/>
        <dbReference type="ChEBI" id="CHEBI:58429"/>
        <dbReference type="ChEBI" id="CHEBI:58885"/>
        <dbReference type="ChEBI" id="CHEBI:61548"/>
        <dbReference type="EC" id="2.4.1.15"/>
    </reaction>
</comment>
<evidence type="ECO:0000256" key="6">
    <source>
        <dbReference type="ARBA" id="ARBA00022679"/>
    </source>
</evidence>
<dbReference type="InterPro" id="IPR001830">
    <property type="entry name" value="Glyco_trans_20"/>
</dbReference>
<dbReference type="RefSeq" id="WP_208176984.1">
    <property type="nucleotide sequence ID" value="NZ_JAGETZ010000010.1"/>
</dbReference>
<dbReference type="EC" id="2.4.1.15" evidence="8"/>
<dbReference type="NCBIfam" id="TIGR02400">
    <property type="entry name" value="trehalose_OtsA"/>
    <property type="match status" value="1"/>
</dbReference>
<dbReference type="Gene3D" id="3.40.50.2000">
    <property type="entry name" value="Glycogen Phosphorylase B"/>
    <property type="match status" value="2"/>
</dbReference>
<dbReference type="CDD" id="cd01627">
    <property type="entry name" value="HAD_TPP"/>
    <property type="match status" value="1"/>
</dbReference>
<keyword evidence="6" id="KW-0808">Transferase</keyword>
<dbReference type="SUPFAM" id="SSF53756">
    <property type="entry name" value="UDP-Glycosyltransferase/glycogen phosphorylase"/>
    <property type="match status" value="1"/>
</dbReference>
<comment type="similarity">
    <text evidence="3">Belongs to the glycosyltransferase 20 family.</text>
</comment>
<evidence type="ECO:0000256" key="4">
    <source>
        <dbReference type="ARBA" id="ARBA00011881"/>
    </source>
</evidence>
<comment type="similarity">
    <text evidence="2">In the C-terminal section; belongs to the trehalose phosphatase family.</text>
</comment>
<dbReference type="Pfam" id="PF02358">
    <property type="entry name" value="Trehalose_PPase"/>
    <property type="match status" value="1"/>
</dbReference>
<dbReference type="Pfam" id="PF00982">
    <property type="entry name" value="Glyco_transf_20"/>
    <property type="match status" value="1"/>
</dbReference>
<dbReference type="PANTHER" id="PTHR10788:SF106">
    <property type="entry name" value="BCDNA.GH08860"/>
    <property type="match status" value="1"/>
</dbReference>
<dbReference type="EMBL" id="JAGETZ010000010">
    <property type="protein sequence ID" value="MBO2011292.1"/>
    <property type="molecule type" value="Genomic_DNA"/>
</dbReference>
<keyword evidence="5" id="KW-0328">Glycosyltransferase</keyword>
<protein>
    <recommendedName>
        <fullName evidence="8">Alpha,alpha-trehalose-phosphate synthase</fullName>
        <ecNumber evidence="8">2.4.1.15</ecNumber>
    </recommendedName>
</protein>
<evidence type="ECO:0000256" key="5">
    <source>
        <dbReference type="ARBA" id="ARBA00022676"/>
    </source>
</evidence>
<dbReference type="InterPro" id="IPR003337">
    <property type="entry name" value="Trehalose_PPase"/>
</dbReference>
<evidence type="ECO:0000256" key="9">
    <source>
        <dbReference type="SAM" id="MobiDB-lite"/>
    </source>
</evidence>
<dbReference type="InterPro" id="IPR012766">
    <property type="entry name" value="Trehalose_OtsA"/>
</dbReference>
<dbReference type="NCBIfam" id="NF011071">
    <property type="entry name" value="PRK14501.1"/>
    <property type="match status" value="1"/>
</dbReference>
<dbReference type="NCBIfam" id="TIGR01484">
    <property type="entry name" value="HAD-SF-IIB"/>
    <property type="match status" value="1"/>
</dbReference>
<evidence type="ECO:0000256" key="3">
    <source>
        <dbReference type="ARBA" id="ARBA00008799"/>
    </source>
</evidence>
<dbReference type="NCBIfam" id="TIGR00685">
    <property type="entry name" value="T6PP"/>
    <property type="match status" value="1"/>
</dbReference>
<sequence>MSRTIIISNRLPTKVQRTASGLSFQPSEGGLATGLGSIYRADGNVWVGWPGLFVDDPAEQAHVTEQLQADSMAPVFLTEAEIRDFYEGFSNGTLWPTFHYFSEFSLYEQAHWEAYVAVNEKFCQAVLALAGPEDTIWVHDYQLLLLPEMLRRERPEATIGFFLHIPFPSYELIRVLPWGAELLRSMLGADLIGFHTYGYMHHFLSAVAHLLGLPNHNGQVETPDRTVLVDAFPMGIDYQRYAEAAASEVAQAHERTYREYLGETRVILSIDRLDYTKGIAQRLRAFEVLLQRHPEWVGQVSLLMIVVPSRDQVAQYAGLKMEIDELVGRINAQYRTISWNPILYFYRSFPFEELAAFYRLADVALVTPVRDGMNLVAKEFIASKTDQRGVLILSERAGAAQELADALLINPTDTGQLAEALHEALQMPPEEQASRMVAMQALVRQYDVFAWTELFMNRLAYSKIKQETLATDALNANAQIQLLADYQAAPRRLLLLDYDGTLMRFSPNPQRAQPDAELLELLAALAADPQNQVVIISGRDRGTLQTWLGHLPLDFIAEHGVWLRRAGAEWRLFQEGLRADWKRDFKPVLDLYVRRTPGSFIEEKDYSLVWHYRRADAELGNVRARDLMSHLTFMTSNTDLQVLEGNKVLEIKNAGLHKGTAATRWLTPEPPEFILALGDDRTDEDTFGALPPTAYTVKVGRGTRSLARFSLSTVADVRRLLRSLTATEDEARNQPRHSVATEKEPVEG</sequence>
<evidence type="ECO:0000256" key="8">
    <source>
        <dbReference type="NCBIfam" id="TIGR02400"/>
    </source>
</evidence>
<dbReference type="Proteomes" id="UP000664369">
    <property type="component" value="Unassembled WGS sequence"/>
</dbReference>
<organism evidence="10 11">
    <name type="scientific">Hymenobacter negativus</name>
    <dbReference type="NCBI Taxonomy" id="2795026"/>
    <lineage>
        <taxon>Bacteria</taxon>
        <taxon>Pseudomonadati</taxon>
        <taxon>Bacteroidota</taxon>
        <taxon>Cytophagia</taxon>
        <taxon>Cytophagales</taxon>
        <taxon>Hymenobacteraceae</taxon>
        <taxon>Hymenobacter</taxon>
    </lineage>
</organism>
<comment type="pathway">
    <text evidence="1">Glycan biosynthesis; trehalose biosynthesis.</text>
</comment>
<dbReference type="CDD" id="cd03788">
    <property type="entry name" value="GT20_TPS"/>
    <property type="match status" value="1"/>
</dbReference>
<evidence type="ECO:0000313" key="10">
    <source>
        <dbReference type="EMBL" id="MBO2011292.1"/>
    </source>
</evidence>